<accession>A0ACC2K6N5</accession>
<dbReference type="Proteomes" id="UP001234297">
    <property type="component" value="Chromosome 12"/>
</dbReference>
<sequence length="130" mass="14925">MTIYLLKSLLWLWSSSYEGPHPTNLDIHWIEYLKGFSSLCWLAPSTREERKDAGILPVGVHWGGGISSWGQFLLSRSLPTHRHPISKFLGICWMVEGYRRGLDERILRRGCKMCDGSFYNARSCLKAIPL</sequence>
<keyword evidence="2" id="KW-1185">Reference proteome</keyword>
<proteinExistence type="predicted"/>
<gene>
    <name evidence="1" type="ORF">MRB53_035991</name>
</gene>
<dbReference type="EMBL" id="CM056820">
    <property type="protein sequence ID" value="KAJ8616619.1"/>
    <property type="molecule type" value="Genomic_DNA"/>
</dbReference>
<evidence type="ECO:0000313" key="1">
    <source>
        <dbReference type="EMBL" id="KAJ8616619.1"/>
    </source>
</evidence>
<comment type="caution">
    <text evidence="1">The sequence shown here is derived from an EMBL/GenBank/DDBJ whole genome shotgun (WGS) entry which is preliminary data.</text>
</comment>
<name>A0ACC2K6N5_PERAE</name>
<reference evidence="1 2" key="1">
    <citation type="journal article" date="2022" name="Hortic Res">
        <title>A haplotype resolved chromosomal level avocado genome allows analysis of novel avocado genes.</title>
        <authorList>
            <person name="Nath O."/>
            <person name="Fletcher S.J."/>
            <person name="Hayward A."/>
            <person name="Shaw L.M."/>
            <person name="Masouleh A.K."/>
            <person name="Furtado A."/>
            <person name="Henry R.J."/>
            <person name="Mitter N."/>
        </authorList>
    </citation>
    <scope>NUCLEOTIDE SEQUENCE [LARGE SCALE GENOMIC DNA]</scope>
    <source>
        <strain evidence="2">cv. Hass</strain>
    </source>
</reference>
<protein>
    <submittedName>
        <fullName evidence="1">Uncharacterized protein</fullName>
    </submittedName>
</protein>
<evidence type="ECO:0000313" key="2">
    <source>
        <dbReference type="Proteomes" id="UP001234297"/>
    </source>
</evidence>
<organism evidence="1 2">
    <name type="scientific">Persea americana</name>
    <name type="common">Avocado</name>
    <dbReference type="NCBI Taxonomy" id="3435"/>
    <lineage>
        <taxon>Eukaryota</taxon>
        <taxon>Viridiplantae</taxon>
        <taxon>Streptophyta</taxon>
        <taxon>Embryophyta</taxon>
        <taxon>Tracheophyta</taxon>
        <taxon>Spermatophyta</taxon>
        <taxon>Magnoliopsida</taxon>
        <taxon>Magnoliidae</taxon>
        <taxon>Laurales</taxon>
        <taxon>Lauraceae</taxon>
        <taxon>Persea</taxon>
    </lineage>
</organism>